<reference evidence="5 6" key="1">
    <citation type="submission" date="2021-05" db="EMBL/GenBank/DDBJ databases">
        <title>A Polyphasic approach of four new species of the genus Ohtaekwangia: Ohtaekwangia histidinii sp. nov., Ohtaekwangia cretensis sp. nov., Ohtaekwangia indiensis sp. nov., Ohtaekwangia reichenbachii sp. nov. from diverse environment.</title>
        <authorList>
            <person name="Octaviana S."/>
        </authorList>
    </citation>
    <scope>NUCLEOTIDE SEQUENCE [LARGE SCALE GENOMIC DNA]</scope>
    <source>
        <strain evidence="5 6">PWU4</strain>
    </source>
</reference>
<keyword evidence="2" id="KW-0472">Membrane</keyword>
<evidence type="ECO:0008006" key="7">
    <source>
        <dbReference type="Google" id="ProtNLM"/>
    </source>
</evidence>
<dbReference type="RefSeq" id="WP_254168473.1">
    <property type="nucleotide sequence ID" value="NZ_JAHESF010000034.1"/>
</dbReference>
<dbReference type="EMBL" id="JAHESF010000034">
    <property type="protein sequence ID" value="MBT1700109.1"/>
    <property type="molecule type" value="Genomic_DNA"/>
</dbReference>
<evidence type="ECO:0000313" key="6">
    <source>
        <dbReference type="Proteomes" id="UP001319200"/>
    </source>
</evidence>
<comment type="subcellular location">
    <subcellularLocation>
        <location evidence="1">Cell outer membrane</location>
    </subcellularLocation>
</comment>
<dbReference type="AlphaFoldDB" id="A0AAP2DT77"/>
<evidence type="ECO:0000256" key="3">
    <source>
        <dbReference type="ARBA" id="ARBA00023237"/>
    </source>
</evidence>
<feature type="signal peptide" evidence="4">
    <location>
        <begin position="1"/>
        <end position="33"/>
    </location>
</feature>
<keyword evidence="3" id="KW-0998">Cell outer membrane</keyword>
<protein>
    <recommendedName>
        <fullName evidence="7">TonB-dependent receptor</fullName>
    </recommendedName>
</protein>
<evidence type="ECO:0000256" key="2">
    <source>
        <dbReference type="ARBA" id="ARBA00023136"/>
    </source>
</evidence>
<dbReference type="Proteomes" id="UP001319200">
    <property type="component" value="Unassembled WGS sequence"/>
</dbReference>
<sequence>MNVEDHTMKYFFVMMRSSLFVMMALLVSQVVYAQQWGDEGELDDVEIDIVKERQITLPKANRNFEKIPPRPSESTRPTFQYDFRPFSFQTPQINAAIRPLKLKQENPSNVYGGYLSAGYGNYASPYLEGFINSKRDKNKLVGAHAYLRNSGKGPVDDKNSGSGASGVSLYGKAFSEYLSLAGELEYESRYTHFYGYPTGTDVSEKDIKQAYNVFKLSGELSNAKNSAFSYQLGGAFSYLMDKYKARETQVDIDFNSAYEVNDESSIGIKAGYTVISRKDEAVEAKPRSLFTVNPSYVFYPVEDLKLSAGIIAAFENDSIDKKDVHAYPDLRASYPLSPSVDVVAALTGGIEKVSLQSLSRENLWLAPNVPVFHTNKVLDFQVALNTRIGNKVAVNGGLSFASLKNWYFYENTEADQSKFTPAYDKGATKRTNFFASLGFTQTETAKFLLRGDVYSYSTDEVEEAWHRPTYKVTGDVSFNIVKKLLIGVNLIAQGGMKAKSYTSVPGEFEVVKLDAALDLNARTEYVVSDSFSVFIQCNNITSNQYPVFLNYPVRGFQVLGGLTWSF</sequence>
<evidence type="ECO:0000256" key="4">
    <source>
        <dbReference type="SAM" id="SignalP"/>
    </source>
</evidence>
<dbReference type="InterPro" id="IPR036942">
    <property type="entry name" value="Beta-barrel_TonB_sf"/>
</dbReference>
<keyword evidence="6" id="KW-1185">Reference proteome</keyword>
<comment type="caution">
    <text evidence="5">The sequence shown here is derived from an EMBL/GenBank/DDBJ whole genome shotgun (WGS) entry which is preliminary data.</text>
</comment>
<accession>A0AAP2DT77</accession>
<evidence type="ECO:0000313" key="5">
    <source>
        <dbReference type="EMBL" id="MBT1700109.1"/>
    </source>
</evidence>
<proteinExistence type="predicted"/>
<dbReference type="SUPFAM" id="SSF56935">
    <property type="entry name" value="Porins"/>
    <property type="match status" value="1"/>
</dbReference>
<gene>
    <name evidence="5" type="ORF">KK083_24690</name>
</gene>
<dbReference type="Gene3D" id="2.40.170.20">
    <property type="entry name" value="TonB-dependent receptor, beta-barrel domain"/>
    <property type="match status" value="1"/>
</dbReference>
<name>A0AAP2DT77_9BACT</name>
<keyword evidence="4" id="KW-0732">Signal</keyword>
<dbReference type="GO" id="GO:0009279">
    <property type="term" value="C:cell outer membrane"/>
    <property type="evidence" value="ECO:0007669"/>
    <property type="project" value="UniProtKB-SubCell"/>
</dbReference>
<feature type="chain" id="PRO_5043036854" description="TonB-dependent receptor" evidence="4">
    <location>
        <begin position="34"/>
        <end position="566"/>
    </location>
</feature>
<organism evidence="5 6">
    <name type="scientific">Chryseosolibacter histidini</name>
    <dbReference type="NCBI Taxonomy" id="2782349"/>
    <lineage>
        <taxon>Bacteria</taxon>
        <taxon>Pseudomonadati</taxon>
        <taxon>Bacteroidota</taxon>
        <taxon>Cytophagia</taxon>
        <taxon>Cytophagales</taxon>
        <taxon>Chryseotaleaceae</taxon>
        <taxon>Chryseosolibacter</taxon>
    </lineage>
</organism>
<evidence type="ECO:0000256" key="1">
    <source>
        <dbReference type="ARBA" id="ARBA00004442"/>
    </source>
</evidence>